<dbReference type="SMART" id="SM01230">
    <property type="entry name" value="Gln-synt_C"/>
    <property type="match status" value="1"/>
</dbReference>
<evidence type="ECO:0000259" key="4">
    <source>
        <dbReference type="PROSITE" id="PS51987"/>
    </source>
</evidence>
<dbReference type="Proteomes" id="UP000015100">
    <property type="component" value="Unassembled WGS sequence"/>
</dbReference>
<dbReference type="PANTHER" id="PTHR43785:SF2">
    <property type="entry name" value="TYPE-1 GLUTAMINE SYNTHETASE 1"/>
    <property type="match status" value="1"/>
</dbReference>
<dbReference type="eggNOG" id="KOG0683">
    <property type="taxonomic scope" value="Eukaryota"/>
</dbReference>
<dbReference type="Pfam" id="PF00120">
    <property type="entry name" value="Gln-synt_C"/>
    <property type="match status" value="1"/>
</dbReference>
<accession>S8BXW5</accession>
<dbReference type="EMBL" id="AQGS01000433">
    <property type="protein sequence ID" value="EPS40187.1"/>
    <property type="molecule type" value="Genomic_DNA"/>
</dbReference>
<dbReference type="AlphaFoldDB" id="S8BXW5"/>
<keyword evidence="1" id="KW-0436">Ligase</keyword>
<evidence type="ECO:0000256" key="2">
    <source>
        <dbReference type="PROSITE-ProRule" id="PRU01331"/>
    </source>
</evidence>
<dbReference type="OrthoDB" id="3364440at2759"/>
<dbReference type="PANTHER" id="PTHR43785">
    <property type="entry name" value="GAMMA-GLUTAMYLPUTRESCINE SYNTHETASE"/>
    <property type="match status" value="1"/>
</dbReference>
<dbReference type="STRING" id="1284197.S8BXW5"/>
<dbReference type="InterPro" id="IPR008146">
    <property type="entry name" value="Gln_synth_cat_dom"/>
</dbReference>
<comment type="similarity">
    <text evidence="2 3">Belongs to the glutamine synthetase family.</text>
</comment>
<dbReference type="OMA" id="PHGPDFM"/>
<gene>
    <name evidence="5" type="ORF">H072_5962</name>
</gene>
<reference evidence="6" key="2">
    <citation type="submission" date="2013-04" db="EMBL/GenBank/DDBJ databases">
        <title>Genomic mechanisms accounting for the adaptation to parasitism in nematode-trapping fungi.</title>
        <authorList>
            <person name="Ahren D.G."/>
        </authorList>
    </citation>
    <scope>NUCLEOTIDE SEQUENCE [LARGE SCALE GENOMIC DNA]</scope>
    <source>
        <strain evidence="6">CBS 200.50</strain>
    </source>
</reference>
<feature type="domain" description="GS catalytic" evidence="4">
    <location>
        <begin position="119"/>
        <end position="446"/>
    </location>
</feature>
<dbReference type="InterPro" id="IPR014746">
    <property type="entry name" value="Gln_synth/guanido_kin_cat_dom"/>
</dbReference>
<organism evidence="5 6">
    <name type="scientific">Dactylellina haptotyla (strain CBS 200.50)</name>
    <name type="common">Nematode-trapping fungus</name>
    <name type="synonym">Monacrosporium haptotylum</name>
    <dbReference type="NCBI Taxonomy" id="1284197"/>
    <lineage>
        <taxon>Eukaryota</taxon>
        <taxon>Fungi</taxon>
        <taxon>Dikarya</taxon>
        <taxon>Ascomycota</taxon>
        <taxon>Pezizomycotina</taxon>
        <taxon>Orbiliomycetes</taxon>
        <taxon>Orbiliales</taxon>
        <taxon>Orbiliaceae</taxon>
        <taxon>Dactylellina</taxon>
    </lineage>
</organism>
<reference evidence="5 6" key="1">
    <citation type="journal article" date="2013" name="PLoS Genet.">
        <title>Genomic mechanisms accounting for the adaptation to parasitism in nematode-trapping fungi.</title>
        <authorList>
            <person name="Meerupati T."/>
            <person name="Andersson K.M."/>
            <person name="Friman E."/>
            <person name="Kumar D."/>
            <person name="Tunlid A."/>
            <person name="Ahren D."/>
        </authorList>
    </citation>
    <scope>NUCLEOTIDE SEQUENCE [LARGE SCALE GENOMIC DNA]</scope>
    <source>
        <strain evidence="5 6">CBS 200.50</strain>
    </source>
</reference>
<name>S8BXW5_DACHA</name>
<dbReference type="GO" id="GO:0004356">
    <property type="term" value="F:glutamine synthetase activity"/>
    <property type="evidence" value="ECO:0007669"/>
    <property type="project" value="InterPro"/>
</dbReference>
<dbReference type="Gene3D" id="3.30.590.10">
    <property type="entry name" value="Glutamine synthetase/guanido kinase, catalytic domain"/>
    <property type="match status" value="1"/>
</dbReference>
<proteinExistence type="inferred from homology"/>
<evidence type="ECO:0000256" key="1">
    <source>
        <dbReference type="ARBA" id="ARBA00022598"/>
    </source>
</evidence>
<protein>
    <recommendedName>
        <fullName evidence="4">GS catalytic domain-containing protein</fullName>
    </recommendedName>
</protein>
<evidence type="ECO:0000313" key="6">
    <source>
        <dbReference type="Proteomes" id="UP000015100"/>
    </source>
</evidence>
<evidence type="ECO:0000313" key="5">
    <source>
        <dbReference type="EMBL" id="EPS40187.1"/>
    </source>
</evidence>
<evidence type="ECO:0000256" key="3">
    <source>
        <dbReference type="RuleBase" id="RU000384"/>
    </source>
</evidence>
<comment type="caution">
    <text evidence="5">The sequence shown here is derived from an EMBL/GenBank/DDBJ whole genome shotgun (WGS) entry which is preliminary data.</text>
</comment>
<keyword evidence="6" id="KW-1185">Reference proteome</keyword>
<dbReference type="SUPFAM" id="SSF55931">
    <property type="entry name" value="Glutamine synthetase/guanido kinase"/>
    <property type="match status" value="1"/>
</dbReference>
<dbReference type="PROSITE" id="PS51987">
    <property type="entry name" value="GS_CATALYTIC"/>
    <property type="match status" value="1"/>
</dbReference>
<dbReference type="HOGENOM" id="CLU_017290_6_1_1"/>
<sequence>MTADKHQSLAQWEEFLAKNPKIEFVWLQYVSYFTRALIRMIPVAKFTEMIKTSTNAPAPTAAWFLCPGDRLAEGTSPCGTFLLQPDISSAYCQAGSDGTRAVVQSNCLNTDLTPLEECPRSRLQILHDTLVAREGFSVLVGFEIEVVFMKEDAAGNYTPISYKHTYAEVTSEDYGHLNFIEDIVRALLGVGVVLEHFHAEASPGQWEFVLPPASPINAADMLLKARETITNIALEHGIRATLYPRIWEDCVGTGAHAHISVNDMGHHGSRPELPESFFSGLIQHMPAIMPCILPHDISYARVQAGIWSGGEYACWGWENKEVVLRRVATNRFELKLMDGLANPYLALASILAAGLVGLAKGLPLRAGHCRIDPARMDHEERSALGVDIKLPNTLDASLTALEADQEVVTYLTNKLVSSYVTVKRTEMGYLRTLSDDKRRQWLMSRY</sequence>